<keyword evidence="5 9" id="KW-0653">Protein transport</keyword>
<dbReference type="GO" id="GO:0043952">
    <property type="term" value="P:protein transport by the Sec complex"/>
    <property type="evidence" value="ECO:0007669"/>
    <property type="project" value="UniProtKB-UniRule"/>
</dbReference>
<evidence type="ECO:0000256" key="4">
    <source>
        <dbReference type="ARBA" id="ARBA00022692"/>
    </source>
</evidence>
<keyword evidence="6 9" id="KW-1133">Transmembrane helix</keyword>
<name>A0A7Y0L6R4_9FIRM</name>
<evidence type="ECO:0000256" key="7">
    <source>
        <dbReference type="ARBA" id="ARBA00023010"/>
    </source>
</evidence>
<protein>
    <recommendedName>
        <fullName evidence="9">Protein translocase subunit SecE</fullName>
    </recommendedName>
</protein>
<dbReference type="Gene3D" id="1.20.5.1030">
    <property type="entry name" value="Preprotein translocase secy subunit"/>
    <property type="match status" value="1"/>
</dbReference>
<dbReference type="GO" id="GO:0006605">
    <property type="term" value="P:protein targeting"/>
    <property type="evidence" value="ECO:0007669"/>
    <property type="project" value="UniProtKB-UniRule"/>
</dbReference>
<evidence type="ECO:0000256" key="9">
    <source>
        <dbReference type="HAMAP-Rule" id="MF_00422"/>
    </source>
</evidence>
<evidence type="ECO:0000256" key="3">
    <source>
        <dbReference type="ARBA" id="ARBA00022475"/>
    </source>
</evidence>
<evidence type="ECO:0000256" key="2">
    <source>
        <dbReference type="ARBA" id="ARBA00022448"/>
    </source>
</evidence>
<dbReference type="RefSeq" id="WP_169101295.1">
    <property type="nucleotide sequence ID" value="NZ_JABBVZ010000065.1"/>
</dbReference>
<keyword evidence="2 9" id="KW-0813">Transport</keyword>
<keyword evidence="3 9" id="KW-1003">Cell membrane</keyword>
<dbReference type="Pfam" id="PF00584">
    <property type="entry name" value="SecE"/>
    <property type="match status" value="1"/>
</dbReference>
<dbReference type="PANTHER" id="PTHR33910">
    <property type="entry name" value="PROTEIN TRANSLOCASE SUBUNIT SECE"/>
    <property type="match status" value="1"/>
</dbReference>
<dbReference type="PANTHER" id="PTHR33910:SF1">
    <property type="entry name" value="PROTEIN TRANSLOCASE SUBUNIT SECE"/>
    <property type="match status" value="1"/>
</dbReference>
<reference evidence="10 11" key="1">
    <citation type="submission" date="2020-04" db="EMBL/GenBank/DDBJ databases">
        <authorList>
            <person name="Zhang R."/>
            <person name="Schippers A."/>
        </authorList>
    </citation>
    <scope>NUCLEOTIDE SEQUENCE [LARGE SCALE GENOMIC DNA]</scope>
    <source>
        <strain evidence="10 11">DSM 109850</strain>
    </source>
</reference>
<dbReference type="GO" id="GO:0008320">
    <property type="term" value="F:protein transmembrane transporter activity"/>
    <property type="evidence" value="ECO:0007669"/>
    <property type="project" value="UniProtKB-UniRule"/>
</dbReference>
<proteinExistence type="inferred from homology"/>
<dbReference type="PROSITE" id="PS01067">
    <property type="entry name" value="SECE_SEC61G"/>
    <property type="match status" value="1"/>
</dbReference>
<dbReference type="Proteomes" id="UP000533476">
    <property type="component" value="Unassembled WGS sequence"/>
</dbReference>
<dbReference type="AlphaFoldDB" id="A0A7Y0L6R4"/>
<comment type="function">
    <text evidence="9">Essential subunit of the Sec protein translocation channel SecYEG. Clamps together the 2 halves of SecY. May contact the channel plug during translocation.</text>
</comment>
<sequence length="68" mass="7546">MEAKGAAASDRSVKYLKGVQSELKKVVWPTPKQTVSYTGFVVVFTLLAVIAITLLDTVFNFGLHQYLR</sequence>
<evidence type="ECO:0000256" key="6">
    <source>
        <dbReference type="ARBA" id="ARBA00022989"/>
    </source>
</evidence>
<dbReference type="GO" id="GO:0005886">
    <property type="term" value="C:plasma membrane"/>
    <property type="evidence" value="ECO:0007669"/>
    <property type="project" value="UniProtKB-SubCell"/>
</dbReference>
<evidence type="ECO:0000313" key="11">
    <source>
        <dbReference type="Proteomes" id="UP000533476"/>
    </source>
</evidence>
<keyword evidence="7 9" id="KW-0811">Translocation</keyword>
<dbReference type="InterPro" id="IPR001901">
    <property type="entry name" value="Translocase_SecE/Sec61-g"/>
</dbReference>
<dbReference type="HAMAP" id="MF_00422">
    <property type="entry name" value="SecE"/>
    <property type="match status" value="1"/>
</dbReference>
<keyword evidence="8 9" id="KW-0472">Membrane</keyword>
<comment type="similarity">
    <text evidence="9">Belongs to the SecE/SEC61-gamma family.</text>
</comment>
<dbReference type="GO" id="GO:0009306">
    <property type="term" value="P:protein secretion"/>
    <property type="evidence" value="ECO:0007669"/>
    <property type="project" value="UniProtKB-UniRule"/>
</dbReference>
<dbReference type="EMBL" id="JABBVZ010000065">
    <property type="protein sequence ID" value="NMP23756.1"/>
    <property type="molecule type" value="Genomic_DNA"/>
</dbReference>
<evidence type="ECO:0000313" key="10">
    <source>
        <dbReference type="EMBL" id="NMP23756.1"/>
    </source>
</evidence>
<accession>A0A7Y0L6R4</accession>
<keyword evidence="11" id="KW-1185">Reference proteome</keyword>
<feature type="transmembrane region" description="Helical" evidence="9">
    <location>
        <begin position="37"/>
        <end position="63"/>
    </location>
</feature>
<evidence type="ECO:0000256" key="1">
    <source>
        <dbReference type="ARBA" id="ARBA00004370"/>
    </source>
</evidence>
<keyword evidence="4 9" id="KW-0812">Transmembrane</keyword>
<dbReference type="GO" id="GO:0065002">
    <property type="term" value="P:intracellular protein transmembrane transport"/>
    <property type="evidence" value="ECO:0007669"/>
    <property type="project" value="UniProtKB-UniRule"/>
</dbReference>
<evidence type="ECO:0000256" key="8">
    <source>
        <dbReference type="ARBA" id="ARBA00023136"/>
    </source>
</evidence>
<organism evidence="10 11">
    <name type="scientific">Sulfobacillus harzensis</name>
    <dbReference type="NCBI Taxonomy" id="2729629"/>
    <lineage>
        <taxon>Bacteria</taxon>
        <taxon>Bacillati</taxon>
        <taxon>Bacillota</taxon>
        <taxon>Clostridia</taxon>
        <taxon>Eubacteriales</taxon>
        <taxon>Clostridiales Family XVII. Incertae Sedis</taxon>
        <taxon>Sulfobacillus</taxon>
    </lineage>
</organism>
<dbReference type="NCBIfam" id="TIGR00964">
    <property type="entry name" value="secE_bact"/>
    <property type="match status" value="1"/>
</dbReference>
<comment type="subunit">
    <text evidence="9">Component of the Sec protein translocase complex. Heterotrimer consisting of SecY, SecE and SecG subunits. The heterotrimers can form oligomers, although 1 heterotrimer is thought to be able to translocate proteins. Interacts with the ribosome. Interacts with SecDF, and other proteins may be involved. Interacts with SecA.</text>
</comment>
<comment type="subcellular location">
    <subcellularLocation>
        <location evidence="9">Cell membrane</location>
        <topology evidence="9">Single-pass membrane protein</topology>
    </subcellularLocation>
    <subcellularLocation>
        <location evidence="1">Membrane</location>
    </subcellularLocation>
</comment>
<dbReference type="InterPro" id="IPR005807">
    <property type="entry name" value="SecE_bac"/>
</dbReference>
<comment type="caution">
    <text evidence="10">The sequence shown here is derived from an EMBL/GenBank/DDBJ whole genome shotgun (WGS) entry which is preliminary data.</text>
</comment>
<gene>
    <name evidence="9 10" type="primary">secE</name>
    <name evidence="10" type="ORF">HIJ39_15550</name>
</gene>
<evidence type="ECO:0000256" key="5">
    <source>
        <dbReference type="ARBA" id="ARBA00022927"/>
    </source>
</evidence>
<dbReference type="InterPro" id="IPR038379">
    <property type="entry name" value="SecE_sf"/>
</dbReference>